<keyword evidence="5" id="KW-0408">Iron</keyword>
<keyword evidence="6" id="KW-0406">Ion transport</keyword>
<comment type="subcellular location">
    <subcellularLocation>
        <location evidence="1">Cell membrane</location>
        <topology evidence="1">Peripheral membrane protein</topology>
    </subcellularLocation>
</comment>
<dbReference type="InterPro" id="IPR051535">
    <property type="entry name" value="Siderophore_ABC-ATPase"/>
</dbReference>
<evidence type="ECO:0000256" key="7">
    <source>
        <dbReference type="ARBA" id="ARBA00023136"/>
    </source>
</evidence>
<dbReference type="GO" id="GO:0005886">
    <property type="term" value="C:plasma membrane"/>
    <property type="evidence" value="ECO:0007669"/>
    <property type="project" value="UniProtKB-SubCell"/>
</dbReference>
<evidence type="ECO:0000256" key="3">
    <source>
        <dbReference type="ARBA" id="ARBA00022475"/>
    </source>
</evidence>
<dbReference type="RefSeq" id="WP_146401300.1">
    <property type="nucleotide sequence ID" value="NZ_SJPQ01000003.1"/>
</dbReference>
<dbReference type="GO" id="GO:0006302">
    <property type="term" value="P:double-strand break repair"/>
    <property type="evidence" value="ECO:0007669"/>
    <property type="project" value="InterPro"/>
</dbReference>
<evidence type="ECO:0000313" key="9">
    <source>
        <dbReference type="EMBL" id="TWT87289.1"/>
    </source>
</evidence>
<dbReference type="Pfam" id="PF13476">
    <property type="entry name" value="AAA_23"/>
    <property type="match status" value="1"/>
</dbReference>
<keyword evidence="7" id="KW-0472">Membrane</keyword>
<dbReference type="GO" id="GO:0006826">
    <property type="term" value="P:iron ion transport"/>
    <property type="evidence" value="ECO:0007669"/>
    <property type="project" value="UniProtKB-KW"/>
</dbReference>
<protein>
    <submittedName>
        <fullName evidence="9">Recombination protein F</fullName>
    </submittedName>
</protein>
<evidence type="ECO:0000256" key="4">
    <source>
        <dbReference type="ARBA" id="ARBA00022496"/>
    </source>
</evidence>
<dbReference type="InterPro" id="IPR003593">
    <property type="entry name" value="AAA+_ATPase"/>
</dbReference>
<dbReference type="OrthoDB" id="9784297at2"/>
<feature type="domain" description="AAA+ ATPase" evidence="8">
    <location>
        <begin position="37"/>
        <end position="216"/>
    </location>
</feature>
<dbReference type="SMART" id="SM00382">
    <property type="entry name" value="AAA"/>
    <property type="match status" value="1"/>
</dbReference>
<evidence type="ECO:0000256" key="1">
    <source>
        <dbReference type="ARBA" id="ARBA00004202"/>
    </source>
</evidence>
<name>A0A5C5ZIW3_9BACT</name>
<keyword evidence="10" id="KW-1185">Reference proteome</keyword>
<dbReference type="PANTHER" id="PTHR42771">
    <property type="entry name" value="IRON(3+)-HYDROXAMATE IMPORT ATP-BINDING PROTEIN FHUC"/>
    <property type="match status" value="1"/>
</dbReference>
<dbReference type="GO" id="GO:0016887">
    <property type="term" value="F:ATP hydrolysis activity"/>
    <property type="evidence" value="ECO:0007669"/>
    <property type="project" value="InterPro"/>
</dbReference>
<proteinExistence type="predicted"/>
<keyword evidence="3" id="KW-1003">Cell membrane</keyword>
<dbReference type="InterPro" id="IPR027417">
    <property type="entry name" value="P-loop_NTPase"/>
</dbReference>
<dbReference type="InterPro" id="IPR003959">
    <property type="entry name" value="ATPase_AAA_core"/>
</dbReference>
<dbReference type="PANTHER" id="PTHR42771:SF2">
    <property type="entry name" value="IRON(3+)-HYDROXAMATE IMPORT ATP-BINDING PROTEIN FHUC"/>
    <property type="match status" value="1"/>
</dbReference>
<dbReference type="InterPro" id="IPR038729">
    <property type="entry name" value="Rad50/SbcC_AAA"/>
</dbReference>
<comment type="caution">
    <text evidence="9">The sequence shown here is derived from an EMBL/GenBank/DDBJ whole genome shotgun (WGS) entry which is preliminary data.</text>
</comment>
<keyword evidence="2" id="KW-0813">Transport</keyword>
<dbReference type="SUPFAM" id="SSF52540">
    <property type="entry name" value="P-loop containing nucleoside triphosphate hydrolases"/>
    <property type="match status" value="1"/>
</dbReference>
<dbReference type="Proteomes" id="UP000315440">
    <property type="component" value="Unassembled WGS sequence"/>
</dbReference>
<evidence type="ECO:0000256" key="5">
    <source>
        <dbReference type="ARBA" id="ARBA00023004"/>
    </source>
</evidence>
<gene>
    <name evidence="9" type="ORF">Mal64_28270</name>
</gene>
<dbReference type="AlphaFoldDB" id="A0A5C5ZIW3"/>
<dbReference type="Pfam" id="PF13304">
    <property type="entry name" value="AAA_21"/>
    <property type="match status" value="1"/>
</dbReference>
<sequence>MTARFLQRVSAVAERTPKFKAHPFDIPFVVGLELEFESPVTFFVGENGSGKSTLLEAIAALAELPASGGSRNEVDQAFAPEHQSKLAPALRPSFRERPRDGYFLRAEFLAHFASLLDQRNADPGFAGDAYGRYGGKSLHKQSHGEAFLSVLKERVKSGLFLFDEPEVALSPQRQLALLLLMHELVETGETQFIIATHSPILLTFPGATIVSFDVAALKKVSLEETSHYRLTKGILDNPAGYWRHLTNEGQ</sequence>
<dbReference type="EMBL" id="SJPQ01000003">
    <property type="protein sequence ID" value="TWT87289.1"/>
    <property type="molecule type" value="Genomic_DNA"/>
</dbReference>
<reference evidence="9 10" key="1">
    <citation type="submission" date="2019-02" db="EMBL/GenBank/DDBJ databases">
        <title>Deep-cultivation of Planctomycetes and their phenomic and genomic characterization uncovers novel biology.</title>
        <authorList>
            <person name="Wiegand S."/>
            <person name="Jogler M."/>
            <person name="Boedeker C."/>
            <person name="Pinto D."/>
            <person name="Vollmers J."/>
            <person name="Rivas-Marin E."/>
            <person name="Kohn T."/>
            <person name="Peeters S.H."/>
            <person name="Heuer A."/>
            <person name="Rast P."/>
            <person name="Oberbeckmann S."/>
            <person name="Bunk B."/>
            <person name="Jeske O."/>
            <person name="Meyerdierks A."/>
            <person name="Storesund J.E."/>
            <person name="Kallscheuer N."/>
            <person name="Luecker S."/>
            <person name="Lage O.M."/>
            <person name="Pohl T."/>
            <person name="Merkel B.J."/>
            <person name="Hornburger P."/>
            <person name="Mueller R.-W."/>
            <person name="Bruemmer F."/>
            <person name="Labrenz M."/>
            <person name="Spormann A.M."/>
            <person name="Op Den Camp H."/>
            <person name="Overmann J."/>
            <person name="Amann R."/>
            <person name="Jetten M.S.M."/>
            <person name="Mascher T."/>
            <person name="Medema M.H."/>
            <person name="Devos D.P."/>
            <person name="Kaster A.-K."/>
            <person name="Ovreas L."/>
            <person name="Rohde M."/>
            <person name="Galperin M.Y."/>
            <person name="Jogler C."/>
        </authorList>
    </citation>
    <scope>NUCLEOTIDE SEQUENCE [LARGE SCALE GENOMIC DNA]</scope>
    <source>
        <strain evidence="9 10">Mal64</strain>
    </source>
</reference>
<keyword evidence="4" id="KW-0410">Iron transport</keyword>
<evidence type="ECO:0000256" key="2">
    <source>
        <dbReference type="ARBA" id="ARBA00022448"/>
    </source>
</evidence>
<accession>A0A5C5ZIW3</accession>
<evidence type="ECO:0000259" key="8">
    <source>
        <dbReference type="SMART" id="SM00382"/>
    </source>
</evidence>
<dbReference type="Gene3D" id="3.40.50.300">
    <property type="entry name" value="P-loop containing nucleotide triphosphate hydrolases"/>
    <property type="match status" value="2"/>
</dbReference>
<dbReference type="GO" id="GO:0005524">
    <property type="term" value="F:ATP binding"/>
    <property type="evidence" value="ECO:0007669"/>
    <property type="project" value="InterPro"/>
</dbReference>
<organism evidence="9 10">
    <name type="scientific">Pseudobythopirellula maris</name>
    <dbReference type="NCBI Taxonomy" id="2527991"/>
    <lineage>
        <taxon>Bacteria</taxon>
        <taxon>Pseudomonadati</taxon>
        <taxon>Planctomycetota</taxon>
        <taxon>Planctomycetia</taxon>
        <taxon>Pirellulales</taxon>
        <taxon>Lacipirellulaceae</taxon>
        <taxon>Pseudobythopirellula</taxon>
    </lineage>
</organism>
<evidence type="ECO:0000256" key="6">
    <source>
        <dbReference type="ARBA" id="ARBA00023065"/>
    </source>
</evidence>
<evidence type="ECO:0000313" key="10">
    <source>
        <dbReference type="Proteomes" id="UP000315440"/>
    </source>
</evidence>